<accession>A0A836KMA4</accession>
<dbReference type="Proteomes" id="UP000674179">
    <property type="component" value="Chromosome 24"/>
</dbReference>
<gene>
    <name evidence="2" type="ORF">CUR178_04997</name>
</gene>
<organism evidence="2 3">
    <name type="scientific">Leishmania enriettii</name>
    <dbReference type="NCBI Taxonomy" id="5663"/>
    <lineage>
        <taxon>Eukaryota</taxon>
        <taxon>Discoba</taxon>
        <taxon>Euglenozoa</taxon>
        <taxon>Kinetoplastea</taxon>
        <taxon>Metakinetoplastina</taxon>
        <taxon>Trypanosomatida</taxon>
        <taxon>Trypanosomatidae</taxon>
        <taxon>Leishmaniinae</taxon>
        <taxon>Leishmania</taxon>
    </lineage>
</organism>
<sequence length="808" mass="88477">MQLRRVCVASVAAAWRSLAKCSVADGPLTLPRQLTTRGLHGRRRVDRCSVHMRVCTEPLRASWRGNRRPTPTLERQALQVRGVTTSCTRSRVSSCGDVVAACIRSPLVGPSPSRAALETPRRCCASLTGVARTPSSRSRDSPRVRGSRSTLPSSDSLPSSAARHQKKSQKRKRRAQAPADYNSRPFPEHSGNRSRLRAPNGYQRHGGPPSTAEEAVPKDDAAGASVAGDATGPSTATGATSQSAAMHDVATGWRLEDVSCRTGRTQLEELYERNVDRIRAILEQPLPAMPQDGSVDPDFFVGFASYSYQLRDQYRAVLARELQVPVRAVRLSVAWSGRFDVRRFGRVQKVCGVCLDRQVLVAAEHGQREKNPGAGLGRDESDFAAKTRIIGDGEASLPSSGSALPLPEALQKRIQALVAAINGRRRDDLLQVSFFQASPPIPEVEFALTRREHRLLFHLHEWIQRRVLQSAVVAVVYGVPPPPPAANATATRPVSPSARRWTDSPERHETARDTANATNSDRAQQSQYEQWRRLCSTLTAAQKQEVQDRWLRLLHRRKLVPLMMSLTELATLAAAAVVRGEVPGIAFQHTKVEAVAAVEKSSDEQAAVQETSMRGAETSPAVVDATLQDVLRHIAAASSSSSPFTPDDDGTLAEDSDGRASHPLRAQDVIVPSRDADPEAAELVATPRFRPVSIAQKEATMRWVRLVYQALLLREVQGSADDSVCADAEHPTMRISHQASLPALFAHGAYAGGREEVIYLQRNCAAADALLLHPHEISFKKKFVSRMRNGHRRLRMEEESAPPYSTNG</sequence>
<dbReference type="RefSeq" id="XP_067692747.1">
    <property type="nucleotide sequence ID" value="XM_067836692.1"/>
</dbReference>
<name>A0A836KMA4_LEIEN</name>
<feature type="compositionally biased region" description="Polar residues" evidence="1">
    <location>
        <begin position="513"/>
        <end position="525"/>
    </location>
</feature>
<protein>
    <submittedName>
        <fullName evidence="2">Uncharacterized protein</fullName>
    </submittedName>
</protein>
<evidence type="ECO:0000256" key="1">
    <source>
        <dbReference type="SAM" id="MobiDB-lite"/>
    </source>
</evidence>
<feature type="compositionally biased region" description="Basic residues" evidence="1">
    <location>
        <begin position="163"/>
        <end position="175"/>
    </location>
</feature>
<evidence type="ECO:0000313" key="3">
    <source>
        <dbReference type="Proteomes" id="UP000674179"/>
    </source>
</evidence>
<reference evidence="2 3" key="1">
    <citation type="submission" date="2021-02" db="EMBL/GenBank/DDBJ databases">
        <title>Leishmania (Mundinia) enrietti genome sequencing and assembly.</title>
        <authorList>
            <person name="Almutairi H."/>
            <person name="Gatherer D."/>
        </authorList>
    </citation>
    <scope>NUCLEOTIDE SEQUENCE [LARGE SCALE GENOMIC DNA]</scope>
    <source>
        <strain evidence="2">CUR178</strain>
    </source>
</reference>
<feature type="compositionally biased region" description="Basic and acidic residues" evidence="1">
    <location>
        <begin position="500"/>
        <end position="512"/>
    </location>
</feature>
<proteinExistence type="predicted"/>
<dbReference type="OrthoDB" id="273523at2759"/>
<keyword evidence="3" id="KW-1185">Reference proteome</keyword>
<dbReference type="KEGG" id="lenr:94172202"/>
<comment type="caution">
    <text evidence="2">The sequence shown here is derived from an EMBL/GenBank/DDBJ whole genome shotgun (WGS) entry which is preliminary data.</text>
</comment>
<dbReference type="GeneID" id="94172202"/>
<feature type="region of interest" description="Disordered" evidence="1">
    <location>
        <begin position="638"/>
        <end position="667"/>
    </location>
</feature>
<evidence type="ECO:0000313" key="2">
    <source>
        <dbReference type="EMBL" id="KAG5478282.1"/>
    </source>
</evidence>
<feature type="compositionally biased region" description="Acidic residues" evidence="1">
    <location>
        <begin position="646"/>
        <end position="655"/>
    </location>
</feature>
<feature type="region of interest" description="Disordered" evidence="1">
    <location>
        <begin position="482"/>
        <end position="525"/>
    </location>
</feature>
<dbReference type="AlphaFoldDB" id="A0A836KMA4"/>
<dbReference type="EMBL" id="JAFHKP010000024">
    <property type="protein sequence ID" value="KAG5478282.1"/>
    <property type="molecule type" value="Genomic_DNA"/>
</dbReference>
<feature type="region of interest" description="Disordered" evidence="1">
    <location>
        <begin position="128"/>
        <end position="244"/>
    </location>
</feature>
<feature type="compositionally biased region" description="Low complexity" evidence="1">
    <location>
        <begin position="222"/>
        <end position="244"/>
    </location>
</feature>
<feature type="compositionally biased region" description="Low complexity" evidence="1">
    <location>
        <begin position="147"/>
        <end position="162"/>
    </location>
</feature>